<reference evidence="8" key="1">
    <citation type="submission" date="2021-02" db="EMBL/GenBank/DDBJ databases">
        <authorList>
            <person name="Nowell W R."/>
        </authorList>
    </citation>
    <scope>NUCLEOTIDE SEQUENCE</scope>
</reference>
<dbReference type="Pfam" id="PF01168">
    <property type="entry name" value="Ala_racemase_N"/>
    <property type="match status" value="1"/>
</dbReference>
<dbReference type="GO" id="GO:0030632">
    <property type="term" value="P:D-alanine biosynthetic process"/>
    <property type="evidence" value="ECO:0007669"/>
    <property type="project" value="TreeGrafter"/>
</dbReference>
<evidence type="ECO:0000313" key="9">
    <source>
        <dbReference type="Proteomes" id="UP000663860"/>
    </source>
</evidence>
<evidence type="ECO:0000259" key="7">
    <source>
        <dbReference type="Pfam" id="PF26253"/>
    </source>
</evidence>
<dbReference type="SUPFAM" id="SSF51419">
    <property type="entry name" value="PLP-binding barrel"/>
    <property type="match status" value="1"/>
</dbReference>
<evidence type="ECO:0000259" key="6">
    <source>
        <dbReference type="Pfam" id="PF01168"/>
    </source>
</evidence>
<evidence type="ECO:0000256" key="3">
    <source>
        <dbReference type="ARBA" id="ARBA00023235"/>
    </source>
</evidence>
<dbReference type="PANTHER" id="PTHR30511">
    <property type="entry name" value="ALANINE RACEMASE"/>
    <property type="match status" value="1"/>
</dbReference>
<evidence type="ECO:0000256" key="5">
    <source>
        <dbReference type="SAM" id="SignalP"/>
    </source>
</evidence>
<keyword evidence="3" id="KW-0413">Isomerase</keyword>
<feature type="domain" description="RDRP C-terminal head" evidence="7">
    <location>
        <begin position="237"/>
        <end position="297"/>
    </location>
</feature>
<dbReference type="PANTHER" id="PTHR30511:SF0">
    <property type="entry name" value="ALANINE RACEMASE, CATABOLIC-RELATED"/>
    <property type="match status" value="1"/>
</dbReference>
<dbReference type="AlphaFoldDB" id="A0A814IFK3"/>
<dbReference type="EMBL" id="CAJNOE010000184">
    <property type="protein sequence ID" value="CAF1022794.1"/>
    <property type="molecule type" value="Genomic_DNA"/>
</dbReference>
<dbReference type="InterPro" id="IPR020622">
    <property type="entry name" value="Ala_racemase_pyridoxalP-BS"/>
</dbReference>
<evidence type="ECO:0008006" key="10">
    <source>
        <dbReference type="Google" id="ProtNLM"/>
    </source>
</evidence>
<sequence>MFSNIFHLLWIINAMNIMAYGASIFTSKNLNLYNTIIKNTSTTNAYFRPTWIDVNLSAVDSNVRLLKEYIGEKVHLMAVVKGNGYGHGMLEIAEASISAGATWLGVASLDEALAIRSKFSHDIPILVLGYVAPQYLSLTSQLRITVTAISLEWVQEAARIAQQPFEFHLKIDTGLNRLGLTTIDEVEVVMKMVSLNPNLNCTGVFTHFATSEDMQNKSYFHQQLASFHTFLNVIPNRTQQLVKAVFQDIRNIFFNDAISASEEKAKAAACYYVAYTDENPTDDRMLSFPWLFASQLLPDCPNNLEDEDELILGYNLKIFNWLKLHIPSLLNLIPNKDDFTFTKILEICFEKACDNQNEKMIDHAEKLIEQLIKITANTY</sequence>
<feature type="modified residue" description="N6-(pyridoxal phosphate)lysine" evidence="4">
    <location>
        <position position="81"/>
    </location>
</feature>
<dbReference type="InterPro" id="IPR001608">
    <property type="entry name" value="Ala_racemase_N"/>
</dbReference>
<feature type="domain" description="Alanine racemase N-terminal" evidence="6">
    <location>
        <begin position="54"/>
        <end position="236"/>
    </location>
</feature>
<dbReference type="InterPro" id="IPR058752">
    <property type="entry name" value="RDRP_C_head"/>
</dbReference>
<dbReference type="GO" id="GO:0008784">
    <property type="term" value="F:alanine racemase activity"/>
    <property type="evidence" value="ECO:0007669"/>
    <property type="project" value="InterPro"/>
</dbReference>
<keyword evidence="2 4" id="KW-0663">Pyridoxal phosphate</keyword>
<name>A0A814IFK3_9BILA</name>
<proteinExistence type="predicted"/>
<dbReference type="InterPro" id="IPR000821">
    <property type="entry name" value="Ala_racemase"/>
</dbReference>
<evidence type="ECO:0000256" key="1">
    <source>
        <dbReference type="ARBA" id="ARBA00001933"/>
    </source>
</evidence>
<dbReference type="GO" id="GO:0030170">
    <property type="term" value="F:pyridoxal phosphate binding"/>
    <property type="evidence" value="ECO:0007669"/>
    <property type="project" value="TreeGrafter"/>
</dbReference>
<dbReference type="PRINTS" id="PR00992">
    <property type="entry name" value="ALARACEMASE"/>
</dbReference>
<dbReference type="NCBIfam" id="TIGR00492">
    <property type="entry name" value="alr"/>
    <property type="match status" value="1"/>
</dbReference>
<comment type="caution">
    <text evidence="8">The sequence shown here is derived from an EMBL/GenBank/DDBJ whole genome shotgun (WGS) entry which is preliminary data.</text>
</comment>
<organism evidence="8 9">
    <name type="scientific">Adineta steineri</name>
    <dbReference type="NCBI Taxonomy" id="433720"/>
    <lineage>
        <taxon>Eukaryota</taxon>
        <taxon>Metazoa</taxon>
        <taxon>Spiralia</taxon>
        <taxon>Gnathifera</taxon>
        <taxon>Rotifera</taxon>
        <taxon>Eurotatoria</taxon>
        <taxon>Bdelloidea</taxon>
        <taxon>Adinetida</taxon>
        <taxon>Adinetidae</taxon>
        <taxon>Adineta</taxon>
    </lineage>
</organism>
<feature type="signal peptide" evidence="5">
    <location>
        <begin position="1"/>
        <end position="21"/>
    </location>
</feature>
<dbReference type="Proteomes" id="UP000663860">
    <property type="component" value="Unassembled WGS sequence"/>
</dbReference>
<evidence type="ECO:0000313" key="8">
    <source>
        <dbReference type="EMBL" id="CAF1022794.1"/>
    </source>
</evidence>
<comment type="cofactor">
    <cofactor evidence="1 4">
        <name>pyridoxal 5'-phosphate</name>
        <dbReference type="ChEBI" id="CHEBI:597326"/>
    </cofactor>
</comment>
<evidence type="ECO:0000256" key="2">
    <source>
        <dbReference type="ARBA" id="ARBA00022898"/>
    </source>
</evidence>
<dbReference type="FunFam" id="3.20.20.10:FF:000002">
    <property type="entry name" value="Alanine racemase"/>
    <property type="match status" value="1"/>
</dbReference>
<accession>A0A814IFK3</accession>
<dbReference type="InterPro" id="IPR029066">
    <property type="entry name" value="PLP-binding_barrel"/>
</dbReference>
<gene>
    <name evidence="8" type="ORF">IZO911_LOCUS18820</name>
</gene>
<dbReference type="Pfam" id="PF26253">
    <property type="entry name" value="RdRP_head"/>
    <property type="match status" value="1"/>
</dbReference>
<feature type="chain" id="PRO_5032746898" description="Alanine racemase" evidence="5">
    <location>
        <begin position="22"/>
        <end position="379"/>
    </location>
</feature>
<evidence type="ECO:0000256" key="4">
    <source>
        <dbReference type="PIRSR" id="PIRSR600821-50"/>
    </source>
</evidence>
<dbReference type="GO" id="GO:0005829">
    <property type="term" value="C:cytosol"/>
    <property type="evidence" value="ECO:0007669"/>
    <property type="project" value="TreeGrafter"/>
</dbReference>
<dbReference type="Gene3D" id="3.20.20.10">
    <property type="entry name" value="Alanine racemase"/>
    <property type="match status" value="1"/>
</dbReference>
<protein>
    <recommendedName>
        <fullName evidence="10">Alanine racemase</fullName>
    </recommendedName>
</protein>
<dbReference type="PROSITE" id="PS00395">
    <property type="entry name" value="ALANINE_RACEMASE"/>
    <property type="match status" value="1"/>
</dbReference>
<keyword evidence="5" id="KW-0732">Signal</keyword>